<dbReference type="KEGG" id="mfel:JPM2_0260"/>
<sequence length="309" mass="37046">MKNKLIKLIATFSLFSFLIPLSISCTQETKNEIKYSKTIEVNANEEKWNSFVNQKHIRYILNKLYSNEQEINDYINSQKEINVNDYLKNLKTWFRYANNIIRPHDRGRFDFQTFKTLRNFTTQKGDEAISKLLTENWLFYLFNIDKFKFIQYPDIQTDEFAIQDNQDEVESKQKIFSDFYSPKSNLILDYVIQERVNKEVDEDEENYKKIEERIYFLTNEGYIFRLDLEVKINKDKKTIIKNEVFQYINTYPKLLISENKLNNFSLNEYIRSTQDWPSTNLTYSGATKSNFDELNGGRNIRYTLIDANN</sequence>
<proteinExistence type="predicted"/>
<dbReference type="NCBIfam" id="TIGR04313">
    <property type="entry name" value="aro_clust_Mycop"/>
    <property type="match status" value="1"/>
</dbReference>
<evidence type="ECO:0000313" key="4">
    <source>
        <dbReference type="Proteomes" id="UP000464317"/>
    </source>
</evidence>
<keyword evidence="1" id="KW-0175">Coiled coil</keyword>
<feature type="chain" id="PRO_5032808692" description="Lipoprotein" evidence="2">
    <location>
        <begin position="26"/>
        <end position="309"/>
    </location>
</feature>
<dbReference type="Proteomes" id="UP000464317">
    <property type="component" value="Chromosome"/>
</dbReference>
<gene>
    <name evidence="3" type="ORF">JPM2_0260</name>
</gene>
<protein>
    <recommendedName>
        <fullName evidence="5">Lipoprotein</fullName>
    </recommendedName>
</protein>
<evidence type="ECO:0000313" key="3">
    <source>
        <dbReference type="EMBL" id="BBU47333.1"/>
    </source>
</evidence>
<evidence type="ECO:0000256" key="1">
    <source>
        <dbReference type="SAM" id="Coils"/>
    </source>
</evidence>
<accession>A0A809SI23</accession>
<dbReference type="InterPro" id="IPR027593">
    <property type="entry name" value="Aro_clust"/>
</dbReference>
<name>A0A809SI23_9BACT</name>
<organism evidence="3 4">
    <name type="scientific">Mycoplasmopsis felis</name>
    <dbReference type="NCBI Taxonomy" id="33923"/>
    <lineage>
        <taxon>Bacteria</taxon>
        <taxon>Bacillati</taxon>
        <taxon>Mycoplasmatota</taxon>
        <taxon>Mycoplasmoidales</taxon>
        <taxon>Metamycoplasmataceae</taxon>
        <taxon>Mycoplasmopsis</taxon>
    </lineage>
</organism>
<dbReference type="EMBL" id="AP022325">
    <property type="protein sequence ID" value="BBU47333.1"/>
    <property type="molecule type" value="Genomic_DNA"/>
</dbReference>
<dbReference type="RefSeq" id="WP_161552869.1">
    <property type="nucleotide sequence ID" value="NZ_AP022325.1"/>
</dbReference>
<feature type="signal peptide" evidence="2">
    <location>
        <begin position="1"/>
        <end position="25"/>
    </location>
</feature>
<reference evidence="3 4" key="1">
    <citation type="submission" date="2020-01" db="EMBL/GenBank/DDBJ databases">
        <title>Complete genome sequence of Mycoplasma felis strain Myco-2.</title>
        <authorList>
            <person name="Kinoshita Y."/>
            <person name="Niwa H."/>
            <person name="Uchida-Fujii E."/>
            <person name="Nukada T."/>
        </authorList>
    </citation>
    <scope>NUCLEOTIDE SEQUENCE [LARGE SCALE GENOMIC DNA]</scope>
    <source>
        <strain evidence="3 4">Myco-2</strain>
    </source>
</reference>
<dbReference type="AlphaFoldDB" id="A0A809SI23"/>
<evidence type="ECO:0000256" key="2">
    <source>
        <dbReference type="SAM" id="SignalP"/>
    </source>
</evidence>
<dbReference type="PROSITE" id="PS51257">
    <property type="entry name" value="PROKAR_LIPOPROTEIN"/>
    <property type="match status" value="1"/>
</dbReference>
<keyword evidence="4" id="KW-1185">Reference proteome</keyword>
<evidence type="ECO:0008006" key="5">
    <source>
        <dbReference type="Google" id="ProtNLM"/>
    </source>
</evidence>
<keyword evidence="2" id="KW-0732">Signal</keyword>
<feature type="coiled-coil region" evidence="1">
    <location>
        <begin position="193"/>
        <end position="220"/>
    </location>
</feature>